<evidence type="ECO:0000313" key="3">
    <source>
        <dbReference type="EMBL" id="MCG2589534.1"/>
    </source>
</evidence>
<dbReference type="InterPro" id="IPR001375">
    <property type="entry name" value="Peptidase_S9_cat"/>
</dbReference>
<comment type="caution">
    <text evidence="3">The sequence shown here is derived from an EMBL/GenBank/DDBJ whole genome shotgun (WGS) entry which is preliminary data.</text>
</comment>
<evidence type="ECO:0000313" key="4">
    <source>
        <dbReference type="Proteomes" id="UP001165366"/>
    </source>
</evidence>
<organism evidence="3 4">
    <name type="scientific">Rhodohalobacter sulfatireducens</name>
    <dbReference type="NCBI Taxonomy" id="2911366"/>
    <lineage>
        <taxon>Bacteria</taxon>
        <taxon>Pseudomonadati</taxon>
        <taxon>Balneolota</taxon>
        <taxon>Balneolia</taxon>
        <taxon>Balneolales</taxon>
        <taxon>Balneolaceae</taxon>
        <taxon>Rhodohalobacter</taxon>
    </lineage>
</organism>
<dbReference type="PANTHER" id="PTHR11731:SF193">
    <property type="entry name" value="DIPEPTIDYL PEPTIDASE 9"/>
    <property type="match status" value="1"/>
</dbReference>
<reference evidence="3" key="1">
    <citation type="submission" date="2022-01" db="EMBL/GenBank/DDBJ databases">
        <authorList>
            <person name="Wang Y."/>
        </authorList>
    </citation>
    <scope>NUCLEOTIDE SEQUENCE</scope>
    <source>
        <strain evidence="3">WB101</strain>
    </source>
</reference>
<name>A0ABS9KF91_9BACT</name>
<dbReference type="EMBL" id="JAKLWS010000017">
    <property type="protein sequence ID" value="MCG2589534.1"/>
    <property type="molecule type" value="Genomic_DNA"/>
</dbReference>
<proteinExistence type="predicted"/>
<dbReference type="SUPFAM" id="SSF82171">
    <property type="entry name" value="DPP6 N-terminal domain-like"/>
    <property type="match status" value="1"/>
</dbReference>
<reference evidence="3" key="2">
    <citation type="submission" date="2024-05" db="EMBL/GenBank/DDBJ databases">
        <title>Rhodohalobacter halophilus gen. nov., sp. nov., a moderately halophilic member of the family Balneolaceae.</title>
        <authorList>
            <person name="Xia J."/>
        </authorList>
    </citation>
    <scope>NUCLEOTIDE SEQUENCE</scope>
    <source>
        <strain evidence="3">WB101</strain>
    </source>
</reference>
<dbReference type="Gene3D" id="3.40.50.1820">
    <property type="entry name" value="alpha/beta hydrolase"/>
    <property type="match status" value="1"/>
</dbReference>
<evidence type="ECO:0000259" key="1">
    <source>
        <dbReference type="Pfam" id="PF00326"/>
    </source>
</evidence>
<dbReference type="SUPFAM" id="SSF53474">
    <property type="entry name" value="alpha/beta-Hydrolases"/>
    <property type="match status" value="1"/>
</dbReference>
<keyword evidence="4" id="KW-1185">Reference proteome</keyword>
<feature type="domain" description="Dipeptidylpeptidase IV N-terminal" evidence="2">
    <location>
        <begin position="118"/>
        <end position="463"/>
    </location>
</feature>
<feature type="domain" description="Peptidase S9 prolyl oligopeptidase catalytic" evidence="1">
    <location>
        <begin position="552"/>
        <end position="750"/>
    </location>
</feature>
<protein>
    <submittedName>
        <fullName evidence="3">S9 family peptidase</fullName>
    </submittedName>
</protein>
<dbReference type="InterPro" id="IPR050278">
    <property type="entry name" value="Serine_Prot_S9B/DPPIV"/>
</dbReference>
<gene>
    <name evidence="3" type="ORF">L6773_13225</name>
</gene>
<dbReference type="InterPro" id="IPR002469">
    <property type="entry name" value="Peptidase_S9B_N"/>
</dbReference>
<evidence type="ECO:0000259" key="2">
    <source>
        <dbReference type="Pfam" id="PF00930"/>
    </source>
</evidence>
<dbReference type="Pfam" id="PF00930">
    <property type="entry name" value="DPPIV_N"/>
    <property type="match status" value="1"/>
</dbReference>
<dbReference type="Gene3D" id="2.140.10.30">
    <property type="entry name" value="Dipeptidylpeptidase IV, N-terminal domain"/>
    <property type="match status" value="1"/>
</dbReference>
<sequence length="767" mass="88525">MLTNLFDYSKCSFFVLFLFFIHWVFIPGQSHAQQEYQNVEHALFSSSQLSGNSGPQNVTWIDGGDRYSYMQYNQSERSNEIRVYNPANGEDELIFRNTNYTFPGTGEPFSFKSFQWSNNFQYLVFQSDFTPIYRHSGIANYYYYSLEDDRLSLLVEDAFTAKLSPDGEKVAYHRNGEMFLFDLNSGEETQLTFDSQKNLYNGRFGWVYEEEFSLVQAWKWSPDSQHIAYWQSDERDVKRFVSTSYEGQYPEYTDIPYPKVGEKNPGVRIGVIDIESGENSWLTETEEDELIPRILWTSNAGELAVVKMNRQQNHVDLTFFDVSTGEGRHVMEETSEDGWIEVYDHRSDLESYFIFPDGKEEFLWLSTRDGYKHLYRYSYDGDLINQVTQGDWEVMNILAVNTDRERIYYLSTEENPLERHLYSIGFDGSGKQKYTDSEGMHSISMGSNGKYYIDTWSNTTTPTQVELWSTADGGEKLETFVDNESVKRYIDQYAYSPRELIKVTTSDGRELDAFIIKPTDYNPNRSYPMVMMVYGGPGSQGVQNEFDTTAWYQYLAQQGYVIANVNNRGNGGYGWEFENSVYKNLGELEAEDFAETAKYLSSEYEWIDADRMAIRGHSYGGYMAALTMVLHPDVFKAGIVAAPVTDWRLYDTIYTERYMGLLEENEDGYINSSVMAHAKNLKGDLLVVHSSMDENVHVQNTMQMITAFTTAGKDVDLRIYPPGDHSVSYNLQSEILLYKTYTNYLDRILQPGQEVRIPSSPGNTSSH</sequence>
<dbReference type="PANTHER" id="PTHR11731">
    <property type="entry name" value="PROTEASE FAMILY S9B,C DIPEPTIDYL-PEPTIDASE IV-RELATED"/>
    <property type="match status" value="1"/>
</dbReference>
<accession>A0ABS9KF91</accession>
<dbReference type="Pfam" id="PF00326">
    <property type="entry name" value="Peptidase_S9"/>
    <property type="match status" value="1"/>
</dbReference>
<dbReference type="RefSeq" id="WP_237854894.1">
    <property type="nucleotide sequence ID" value="NZ_JAKLWS010000017.1"/>
</dbReference>
<dbReference type="InterPro" id="IPR029058">
    <property type="entry name" value="AB_hydrolase_fold"/>
</dbReference>
<dbReference type="Proteomes" id="UP001165366">
    <property type="component" value="Unassembled WGS sequence"/>
</dbReference>